<dbReference type="PANTHER" id="PTHR45985:SF8">
    <property type="entry name" value="CHITIN DEACETYLASE-LIKE 9, ISOFORM A"/>
    <property type="match status" value="1"/>
</dbReference>
<dbReference type="EMBL" id="MN915091">
    <property type="protein sequence ID" value="QIJ96692.1"/>
    <property type="molecule type" value="mRNA"/>
</dbReference>
<dbReference type="GO" id="GO:0005975">
    <property type="term" value="P:carbohydrate metabolic process"/>
    <property type="evidence" value="ECO:0007669"/>
    <property type="project" value="InterPro"/>
</dbReference>
<dbReference type="Pfam" id="PF01522">
    <property type="entry name" value="Polysacc_deac_1"/>
    <property type="match status" value="1"/>
</dbReference>
<dbReference type="CDD" id="cd10975">
    <property type="entry name" value="CE4_CDA_like_2"/>
    <property type="match status" value="1"/>
</dbReference>
<feature type="signal peptide" evidence="1">
    <location>
        <begin position="1"/>
        <end position="16"/>
    </location>
</feature>
<feature type="chain" id="PRO_5026279773" evidence="1">
    <location>
        <begin position="17"/>
        <end position="323"/>
    </location>
</feature>
<dbReference type="PANTHER" id="PTHR45985">
    <property type="match status" value="1"/>
</dbReference>
<dbReference type="Gene3D" id="3.20.20.370">
    <property type="entry name" value="Glycoside hydrolase/deacetylase"/>
    <property type="match status" value="1"/>
</dbReference>
<evidence type="ECO:0000313" key="3">
    <source>
        <dbReference type="EMBL" id="QIJ96692.1"/>
    </source>
</evidence>
<protein>
    <submittedName>
        <fullName evidence="3">Chitin deacetylase 5</fullName>
    </submittedName>
</protein>
<sequence>MKLWVAFLMLVAATLGQELPLADQCDAEACRLPDCRCSGTNIPGGLRARDTPQFVLLTFDDAVNVINIETYRRLLDGRRNSNQCQVGATFFINHEYTNYVLVNELYNKGHEIALHSITHRTDQNFWREASVEDMRQEFADQRIQMAHFANIPYNQIQGVRMPFLQMTGNSTFQVMSEIDMTYDCSWPTISHVSPGMWPYTLDYASIQDCPIPPCPTASIPGTWVLPMISWIDQAGFFCSMADACFPPNTPDRTNEEAWFRFILTNFERHYFNNRAPFGFYVHEWFLSTNPAIERAFIRFMDMIANLHDVFLVSFFHTFTFSLK</sequence>
<evidence type="ECO:0000259" key="2">
    <source>
        <dbReference type="Pfam" id="PF01522"/>
    </source>
</evidence>
<proteinExistence type="evidence at transcript level"/>
<dbReference type="AlphaFoldDB" id="A0A6G7S6V7"/>
<name>A0A6G7S6V7_GLYPY</name>
<dbReference type="SUPFAM" id="SSF88713">
    <property type="entry name" value="Glycoside hydrolase/deacetylase"/>
    <property type="match status" value="1"/>
</dbReference>
<reference evidence="3" key="1">
    <citation type="submission" date="2020-01" db="EMBL/GenBank/DDBJ databases">
        <authorList>
            <person name="Sheng S."/>
        </authorList>
    </citation>
    <scope>NUCLEOTIDE SEQUENCE</scope>
    <source>
        <tissue evidence="3">Whole body</tissue>
    </source>
</reference>
<dbReference type="InterPro" id="IPR002509">
    <property type="entry name" value="NODB_dom"/>
</dbReference>
<evidence type="ECO:0000256" key="1">
    <source>
        <dbReference type="SAM" id="SignalP"/>
    </source>
</evidence>
<keyword evidence="1" id="KW-0732">Signal</keyword>
<organism evidence="3">
    <name type="scientific">Glyphodes pyloalis</name>
    <name type="common">Lesser mulberry snout moth</name>
    <dbReference type="NCBI Taxonomy" id="1242752"/>
    <lineage>
        <taxon>Eukaryota</taxon>
        <taxon>Metazoa</taxon>
        <taxon>Ecdysozoa</taxon>
        <taxon>Arthropoda</taxon>
        <taxon>Hexapoda</taxon>
        <taxon>Insecta</taxon>
        <taxon>Pterygota</taxon>
        <taxon>Neoptera</taxon>
        <taxon>Endopterygota</taxon>
        <taxon>Lepidoptera</taxon>
        <taxon>Glossata</taxon>
        <taxon>Ditrysia</taxon>
        <taxon>Pyraloidea</taxon>
        <taxon>Crambidae</taxon>
        <taxon>Spilomelinae</taxon>
        <taxon>Glyphodes</taxon>
    </lineage>
</organism>
<dbReference type="InterPro" id="IPR052740">
    <property type="entry name" value="CE4"/>
</dbReference>
<dbReference type="InterPro" id="IPR011330">
    <property type="entry name" value="Glyco_hydro/deAcase_b/a-brl"/>
</dbReference>
<accession>A0A6G7S6V7</accession>
<feature type="domain" description="NodB homology" evidence="2">
    <location>
        <begin position="51"/>
        <end position="181"/>
    </location>
</feature>
<dbReference type="GO" id="GO:0016810">
    <property type="term" value="F:hydrolase activity, acting on carbon-nitrogen (but not peptide) bonds"/>
    <property type="evidence" value="ECO:0007669"/>
    <property type="project" value="InterPro"/>
</dbReference>